<accession>A0A926S7H9</accession>
<evidence type="ECO:0000256" key="1">
    <source>
        <dbReference type="SAM" id="MobiDB-lite"/>
    </source>
</evidence>
<proteinExistence type="predicted"/>
<evidence type="ECO:0000313" key="3">
    <source>
        <dbReference type="Proteomes" id="UP000598467"/>
    </source>
</evidence>
<dbReference type="Proteomes" id="UP000598467">
    <property type="component" value="Unassembled WGS sequence"/>
</dbReference>
<dbReference type="EMBL" id="JABFCZ010000024">
    <property type="protein sequence ID" value="MBD1548661.1"/>
    <property type="molecule type" value="Genomic_DNA"/>
</dbReference>
<gene>
    <name evidence="2" type="ORF">HK439_20545</name>
</gene>
<name>A0A926S7H9_9HYPH</name>
<sequence length="130" mass="13976">MKKTLAILAATTALTAVIALPAYSGFFGAGSGEGGFIRLLSDHEKGSAYLQLASDDDGRREYRRSRRDDDRRGYGRSRHDDDDYGHREDDDDDDDGGRYGSRANPAPAGTVAPPQNGLFGNGTGPKVQVN</sequence>
<organism evidence="2 3">
    <name type="scientific">Roseibium aggregatum</name>
    <dbReference type="NCBI Taxonomy" id="187304"/>
    <lineage>
        <taxon>Bacteria</taxon>
        <taxon>Pseudomonadati</taxon>
        <taxon>Pseudomonadota</taxon>
        <taxon>Alphaproteobacteria</taxon>
        <taxon>Hyphomicrobiales</taxon>
        <taxon>Stappiaceae</taxon>
        <taxon>Roseibium</taxon>
    </lineage>
</organism>
<evidence type="ECO:0000313" key="2">
    <source>
        <dbReference type="EMBL" id="MBD1548661.1"/>
    </source>
</evidence>
<feature type="region of interest" description="Disordered" evidence="1">
    <location>
        <begin position="51"/>
        <end position="130"/>
    </location>
</feature>
<reference evidence="2" key="1">
    <citation type="submission" date="2020-05" db="EMBL/GenBank/DDBJ databases">
        <title>Identification of trans-AT polyketide cluster in two marine bacteria, producers of a novel glutaramide-containing polyketide sesbanimide D and analogs.</title>
        <authorList>
            <person name="Kacar D."/>
            <person name="Rodriguez P."/>
            <person name="Canedo L."/>
            <person name="Gonzalez E."/>
            <person name="Galan B."/>
            <person name="De La Calle F."/>
            <person name="Garcia J.L."/>
        </authorList>
    </citation>
    <scope>NUCLEOTIDE SEQUENCE</scope>
    <source>
        <strain evidence="2">PHM038</strain>
    </source>
</reference>
<comment type="caution">
    <text evidence="2">The sequence shown here is derived from an EMBL/GenBank/DDBJ whole genome shotgun (WGS) entry which is preliminary data.</text>
</comment>
<protein>
    <submittedName>
        <fullName evidence="2">Uncharacterized protein</fullName>
    </submittedName>
</protein>
<dbReference type="RefSeq" id="WP_190293347.1">
    <property type="nucleotide sequence ID" value="NZ_JABFCZ010000024.1"/>
</dbReference>
<feature type="compositionally biased region" description="Basic and acidic residues" evidence="1">
    <location>
        <begin position="56"/>
        <end position="88"/>
    </location>
</feature>
<dbReference type="AlphaFoldDB" id="A0A926S7H9"/>